<proteinExistence type="predicted"/>
<comment type="caution">
    <text evidence="1">The sequence shown here is derived from an EMBL/GenBank/DDBJ whole genome shotgun (WGS) entry which is preliminary data.</text>
</comment>
<evidence type="ECO:0000313" key="1">
    <source>
        <dbReference type="EMBL" id="TCD65138.1"/>
    </source>
</evidence>
<feature type="non-terminal residue" evidence="1">
    <location>
        <position position="1"/>
    </location>
</feature>
<accession>A0A4R0RMR6</accession>
<protein>
    <submittedName>
        <fullName evidence="1">Uncharacterized protein</fullName>
    </submittedName>
</protein>
<evidence type="ECO:0000313" key="2">
    <source>
        <dbReference type="Proteomes" id="UP000292702"/>
    </source>
</evidence>
<dbReference type="EMBL" id="RWJN01000196">
    <property type="protein sequence ID" value="TCD65138.1"/>
    <property type="molecule type" value="Genomic_DNA"/>
</dbReference>
<gene>
    <name evidence="1" type="ORF">EIP91_003031</name>
</gene>
<keyword evidence="2" id="KW-1185">Reference proteome</keyword>
<organism evidence="1 2">
    <name type="scientific">Steccherinum ochraceum</name>
    <dbReference type="NCBI Taxonomy" id="92696"/>
    <lineage>
        <taxon>Eukaryota</taxon>
        <taxon>Fungi</taxon>
        <taxon>Dikarya</taxon>
        <taxon>Basidiomycota</taxon>
        <taxon>Agaricomycotina</taxon>
        <taxon>Agaricomycetes</taxon>
        <taxon>Polyporales</taxon>
        <taxon>Steccherinaceae</taxon>
        <taxon>Steccherinum</taxon>
    </lineage>
</organism>
<name>A0A4R0RMR6_9APHY</name>
<dbReference type="AlphaFoldDB" id="A0A4R0RMR6"/>
<reference evidence="1 2" key="1">
    <citation type="submission" date="2018-11" db="EMBL/GenBank/DDBJ databases">
        <title>Genome assembly of Steccherinum ochraceum LE-BIN_3174, the white-rot fungus of the Steccherinaceae family (The Residual Polyporoid clade, Polyporales, Basidiomycota).</title>
        <authorList>
            <person name="Fedorova T.V."/>
            <person name="Glazunova O.A."/>
            <person name="Landesman E.O."/>
            <person name="Moiseenko K.V."/>
            <person name="Psurtseva N.V."/>
            <person name="Savinova O.S."/>
            <person name="Shakhova N.V."/>
            <person name="Tyazhelova T.V."/>
            <person name="Vasina D.V."/>
        </authorList>
    </citation>
    <scope>NUCLEOTIDE SEQUENCE [LARGE SCALE GENOMIC DNA]</scope>
    <source>
        <strain evidence="1 2">LE-BIN_3174</strain>
    </source>
</reference>
<sequence>DGRWCHPGDFVHNPTKKSTESTQTLLTLAYLRDDRQILDRVDVVASIITTPSTQQKGQAN</sequence>
<dbReference type="Proteomes" id="UP000292702">
    <property type="component" value="Unassembled WGS sequence"/>
</dbReference>